<feature type="transmembrane region" description="Helical" evidence="7">
    <location>
        <begin position="466"/>
        <end position="487"/>
    </location>
</feature>
<dbReference type="WBParaSite" id="EVEC_0000204501-mRNA-1">
    <property type="protein sequence ID" value="EVEC_0000204501-mRNA-1"/>
    <property type="gene ID" value="EVEC_0000204501"/>
</dbReference>
<keyword evidence="6" id="KW-0325">Glycoprotein</keyword>
<feature type="transmembrane region" description="Helical" evidence="7">
    <location>
        <begin position="656"/>
        <end position="675"/>
    </location>
</feature>
<dbReference type="InterPro" id="IPR000731">
    <property type="entry name" value="SSD"/>
</dbReference>
<protein>
    <submittedName>
        <fullName evidence="9">SSD domain-containing protein</fullName>
    </submittedName>
</protein>
<dbReference type="Gene3D" id="1.20.1640.10">
    <property type="entry name" value="Multidrug efflux transporter AcrB transmembrane domain"/>
    <property type="match status" value="2"/>
</dbReference>
<feature type="transmembrane region" description="Helical" evidence="7">
    <location>
        <begin position="409"/>
        <end position="429"/>
    </location>
</feature>
<keyword evidence="4 7" id="KW-1133">Transmembrane helix</keyword>
<organism evidence="9">
    <name type="scientific">Enterobius vermicularis</name>
    <name type="common">Human pinworm</name>
    <dbReference type="NCBI Taxonomy" id="51028"/>
    <lineage>
        <taxon>Eukaryota</taxon>
        <taxon>Metazoa</taxon>
        <taxon>Ecdysozoa</taxon>
        <taxon>Nematoda</taxon>
        <taxon>Chromadorea</taxon>
        <taxon>Rhabditida</taxon>
        <taxon>Spirurina</taxon>
        <taxon>Oxyuridomorpha</taxon>
        <taxon>Oxyuroidea</taxon>
        <taxon>Oxyuridae</taxon>
        <taxon>Enterobius</taxon>
    </lineage>
</organism>
<dbReference type="PROSITE" id="PS50156">
    <property type="entry name" value="SSD"/>
    <property type="match status" value="1"/>
</dbReference>
<dbReference type="GO" id="GO:0005886">
    <property type="term" value="C:plasma membrane"/>
    <property type="evidence" value="ECO:0007669"/>
    <property type="project" value="TreeGrafter"/>
</dbReference>
<feature type="transmembrane region" description="Helical" evidence="7">
    <location>
        <begin position="341"/>
        <end position="363"/>
    </location>
</feature>
<feature type="transmembrane region" description="Helical" evidence="7">
    <location>
        <begin position="281"/>
        <end position="301"/>
    </location>
</feature>
<accession>A0A0N4UX06</accession>
<feature type="transmembrane region" description="Helical" evidence="7">
    <location>
        <begin position="785"/>
        <end position="809"/>
    </location>
</feature>
<reference evidence="9" key="1">
    <citation type="submission" date="2016-04" db="UniProtKB">
        <authorList>
            <consortium name="WormBaseParasite"/>
        </authorList>
    </citation>
    <scope>IDENTIFICATION</scope>
</reference>
<dbReference type="InterPro" id="IPR003392">
    <property type="entry name" value="PTHD_SSD"/>
</dbReference>
<evidence type="ECO:0000259" key="8">
    <source>
        <dbReference type="PROSITE" id="PS50156"/>
    </source>
</evidence>
<feature type="transmembrane region" description="Helical" evidence="7">
    <location>
        <begin position="751"/>
        <end position="773"/>
    </location>
</feature>
<evidence type="ECO:0000256" key="4">
    <source>
        <dbReference type="ARBA" id="ARBA00022989"/>
    </source>
</evidence>
<sequence length="815" mass="91212">LNCSWLKLQVTRSTQVSFSNDNNCWLVGRSVDGNSGTGILALHRCIFWHIGTFIGQHYGSCSFLTFMFAVALSCFNIYLRFDDDFRSGYSQLDSQSEIEHGIFLNFNGLTKQPYTVMLVGESVDGGSMLRKEQFMVMRNEIARGLSTELNITSTTGFFRFFPRYLKDLVLFSDDTQFNVIESALTNPGPNAQIGYPVAKFFGQNIIMARAIYGYKDGGAKMLAYSFGFTGDNPYLEFVKKAEVLWSERLKSDDNNITRMRLFGDSVVNSEISSSAFGACPYFLVGSALMILFVFLTLFRYSKNSLHAFYLTFWTICCPLLAGACTMAIISSLGVPVNCAMLITPFLVLGIGVDDAFLMIHHWYNSQKFSKVARLRYVMLRTGPSITLTSVTNITAFLIGSYVSAPDLRLFCLSAALAFSLDWILQVFLFSPMLLFLKDVKAEVPLIEKKSTKSFGTIYSEWLRLTWVRVVLSLVVLAYWTAGIYGGVSMEENFSPEKTFDSQSFLAKSLVQNEEMFRDHEIIRVFINKVPNDAKKLMKRIKQFRRIEYLCSNFPIWIEEYDAKGLGGNATDIESYFANLGMYLIQYPNTVKDVLFSNRIISRVEKIAFDLCVHGFGSWRERALMLQDLRSKMPEGFSVYMSESAVLALIVSSRSAVLKSVIITLICMAVICLVFFPTLRGAICAITSVASITIGVVGGLYVMGADLDTMVLVNIVMAVGLTVDFSAHISYHCFSQDIGLANPESLVDVLQAVAVPSVEAALTTVILVLPLYFYSVYMYVTFAKTVLLIALVGLIHTVFVIPFIISVTACRYTKKK</sequence>
<evidence type="ECO:0000256" key="1">
    <source>
        <dbReference type="ARBA" id="ARBA00004141"/>
    </source>
</evidence>
<feature type="transmembrane region" description="Helical" evidence="7">
    <location>
        <begin position="383"/>
        <end position="402"/>
    </location>
</feature>
<dbReference type="InterPro" id="IPR051697">
    <property type="entry name" value="Patched_domain-protein"/>
</dbReference>
<evidence type="ECO:0000256" key="6">
    <source>
        <dbReference type="ARBA" id="ARBA00023180"/>
    </source>
</evidence>
<feature type="transmembrane region" description="Helical" evidence="7">
    <location>
        <begin position="709"/>
        <end position="730"/>
    </location>
</feature>
<evidence type="ECO:0000256" key="3">
    <source>
        <dbReference type="ARBA" id="ARBA00022692"/>
    </source>
</evidence>
<feature type="transmembrane region" description="Helical" evidence="7">
    <location>
        <begin position="307"/>
        <end position="329"/>
    </location>
</feature>
<dbReference type="GO" id="GO:0030659">
    <property type="term" value="C:cytoplasmic vesicle membrane"/>
    <property type="evidence" value="ECO:0007669"/>
    <property type="project" value="TreeGrafter"/>
</dbReference>
<name>A0A0N4UX06_ENTVE</name>
<dbReference type="AlphaFoldDB" id="A0A0N4UX06"/>
<comment type="similarity">
    <text evidence="2">Belongs to the patched family.</text>
</comment>
<feature type="transmembrane region" description="Helical" evidence="7">
    <location>
        <begin position="682"/>
        <end position="703"/>
    </location>
</feature>
<dbReference type="Pfam" id="PF02460">
    <property type="entry name" value="Patched"/>
    <property type="match status" value="1"/>
</dbReference>
<dbReference type="PANTHER" id="PTHR10796:SF92">
    <property type="entry name" value="PATCHED-RELATED, ISOFORM A"/>
    <property type="match status" value="1"/>
</dbReference>
<evidence type="ECO:0000256" key="7">
    <source>
        <dbReference type="SAM" id="Phobius"/>
    </source>
</evidence>
<keyword evidence="3 7" id="KW-0812">Transmembrane</keyword>
<keyword evidence="5 7" id="KW-0472">Membrane</keyword>
<dbReference type="PANTHER" id="PTHR10796">
    <property type="entry name" value="PATCHED-RELATED"/>
    <property type="match status" value="1"/>
</dbReference>
<comment type="subcellular location">
    <subcellularLocation>
        <location evidence="1">Membrane</location>
        <topology evidence="1">Multi-pass membrane protein</topology>
    </subcellularLocation>
</comment>
<feature type="domain" description="SSD" evidence="8">
    <location>
        <begin position="288"/>
        <end position="435"/>
    </location>
</feature>
<dbReference type="SUPFAM" id="SSF82866">
    <property type="entry name" value="Multidrug efflux transporter AcrB transmembrane domain"/>
    <property type="match status" value="2"/>
</dbReference>
<evidence type="ECO:0000313" key="9">
    <source>
        <dbReference type="WBParaSite" id="EVEC_0000204501-mRNA-1"/>
    </source>
</evidence>
<proteinExistence type="inferred from homology"/>
<evidence type="ECO:0000256" key="5">
    <source>
        <dbReference type="ARBA" id="ARBA00023136"/>
    </source>
</evidence>
<dbReference type="GO" id="GO:0018996">
    <property type="term" value="P:molting cycle, collagen and cuticulin-based cuticle"/>
    <property type="evidence" value="ECO:0007669"/>
    <property type="project" value="TreeGrafter"/>
</dbReference>
<evidence type="ECO:0000256" key="2">
    <source>
        <dbReference type="ARBA" id="ARBA00005585"/>
    </source>
</evidence>
<feature type="transmembrane region" description="Helical" evidence="7">
    <location>
        <begin position="57"/>
        <end position="79"/>
    </location>
</feature>
<dbReference type="GO" id="GO:0006897">
    <property type="term" value="P:endocytosis"/>
    <property type="evidence" value="ECO:0007669"/>
    <property type="project" value="TreeGrafter"/>
</dbReference>